<dbReference type="EMBL" id="JAFREL020000001">
    <property type="protein sequence ID" value="MEO1770255.1"/>
    <property type="molecule type" value="Genomic_DNA"/>
</dbReference>
<proteinExistence type="inferred from homology"/>
<dbReference type="PROSITE" id="PS00211">
    <property type="entry name" value="ABC_TRANSPORTER_1"/>
    <property type="match status" value="1"/>
</dbReference>
<evidence type="ECO:0000313" key="6">
    <source>
        <dbReference type="EMBL" id="MEO1770255.1"/>
    </source>
</evidence>
<evidence type="ECO:0000259" key="5">
    <source>
        <dbReference type="PROSITE" id="PS50893"/>
    </source>
</evidence>
<comment type="similarity">
    <text evidence="1">Belongs to the ABC transporter superfamily.</text>
</comment>
<feature type="domain" description="ABC transporter" evidence="5">
    <location>
        <begin position="4"/>
        <end position="231"/>
    </location>
</feature>
<keyword evidence="7" id="KW-1185">Reference proteome</keyword>
<evidence type="ECO:0000256" key="4">
    <source>
        <dbReference type="ARBA" id="ARBA00022840"/>
    </source>
</evidence>
<reference evidence="6 7" key="1">
    <citation type="submission" date="2021-03" db="EMBL/GenBank/DDBJ databases">
        <authorList>
            <person name="Gilmore M.S."/>
            <person name="Schwartzman J."/>
            <person name="Van Tyne D."/>
            <person name="Martin M."/>
            <person name="Earl A.M."/>
            <person name="Manson A.L."/>
            <person name="Straub T."/>
            <person name="Salamzade R."/>
            <person name="Saavedra J."/>
            <person name="Lebreton F."/>
            <person name="Prichula J."/>
            <person name="Schaufler K."/>
            <person name="Gaca A."/>
            <person name="Sgardioli B."/>
            <person name="Wagenaar J."/>
            <person name="Strong T."/>
        </authorList>
    </citation>
    <scope>NUCLEOTIDE SEQUENCE [LARGE SCALE GENOMIC DNA]</scope>
    <source>
        <strain evidence="6 7">665A</strain>
    </source>
</reference>
<dbReference type="GO" id="GO:0005524">
    <property type="term" value="F:ATP binding"/>
    <property type="evidence" value="ECO:0007669"/>
    <property type="project" value="UniProtKB-KW"/>
</dbReference>
<gene>
    <name evidence="6" type="ORF">JZO67_002206</name>
</gene>
<evidence type="ECO:0000313" key="7">
    <source>
        <dbReference type="Proteomes" id="UP000664357"/>
    </source>
</evidence>
<organism evidence="6 7">
    <name type="scientific">Candidatus Enterococcus ferrettii</name>
    <dbReference type="NCBI Taxonomy" id="2815324"/>
    <lineage>
        <taxon>Bacteria</taxon>
        <taxon>Bacillati</taxon>
        <taxon>Bacillota</taxon>
        <taxon>Bacilli</taxon>
        <taxon>Lactobacillales</taxon>
        <taxon>Enterococcaceae</taxon>
        <taxon>Enterococcus</taxon>
    </lineage>
</organism>
<dbReference type="Pfam" id="PF00005">
    <property type="entry name" value="ABC_tran"/>
    <property type="match status" value="1"/>
</dbReference>
<protein>
    <submittedName>
        <fullName evidence="6">Lantibiotic transport system ATP-binding protein</fullName>
    </submittedName>
</protein>
<keyword evidence="4 6" id="KW-0067">ATP-binding</keyword>
<sequence length="249" mass="27682">MEVITTNRLTKQYKEFTAVDNLTLHIKKNSIYGFIGPNGAGKSTTMKMLLGLTSPSSGEFSINGKQFPKDRMEILSEVGSFIESPSFYPNLTGRENLVIIQRILGLEKQAVDEVLELVDLNSFGDRLAKNYSLGMKQRLGLATALIGRPPILILDEPTNGLDPTGIHEIRNLIRSLPTLYDCTILISSHMLAEIEQMATDVGVLNHGRLLFEGSLDALRQQGEASQHLEDIFLTMIQKDNAARKQRARL</sequence>
<dbReference type="CDD" id="cd03268">
    <property type="entry name" value="ABC_BcrA_bacitracin_resist"/>
    <property type="match status" value="1"/>
</dbReference>
<evidence type="ECO:0000256" key="1">
    <source>
        <dbReference type="ARBA" id="ARBA00005417"/>
    </source>
</evidence>
<keyword evidence="2" id="KW-0813">Transport</keyword>
<keyword evidence="3" id="KW-0547">Nucleotide-binding</keyword>
<evidence type="ECO:0000256" key="2">
    <source>
        <dbReference type="ARBA" id="ARBA00022448"/>
    </source>
</evidence>
<dbReference type="PANTHER" id="PTHR43335">
    <property type="entry name" value="ABC TRANSPORTER, ATP-BINDING PROTEIN"/>
    <property type="match status" value="1"/>
</dbReference>
<dbReference type="SMART" id="SM00382">
    <property type="entry name" value="AAA"/>
    <property type="match status" value="1"/>
</dbReference>
<dbReference type="InterPro" id="IPR003593">
    <property type="entry name" value="AAA+_ATPase"/>
</dbReference>
<dbReference type="InterPro" id="IPR003439">
    <property type="entry name" value="ABC_transporter-like_ATP-bd"/>
</dbReference>
<name>A0ABV0EQN2_9ENTE</name>
<accession>A0ABV0EQN2</accession>
<dbReference type="PANTHER" id="PTHR43335:SF4">
    <property type="entry name" value="ABC TRANSPORTER, ATP-BINDING PROTEIN"/>
    <property type="match status" value="1"/>
</dbReference>
<dbReference type="InterPro" id="IPR027417">
    <property type="entry name" value="P-loop_NTPase"/>
</dbReference>
<dbReference type="Gene3D" id="3.40.50.300">
    <property type="entry name" value="P-loop containing nucleotide triphosphate hydrolases"/>
    <property type="match status" value="1"/>
</dbReference>
<dbReference type="SUPFAM" id="SSF52540">
    <property type="entry name" value="P-loop containing nucleoside triphosphate hydrolases"/>
    <property type="match status" value="1"/>
</dbReference>
<dbReference type="Proteomes" id="UP000664357">
    <property type="component" value="Unassembled WGS sequence"/>
</dbReference>
<dbReference type="PROSITE" id="PS50893">
    <property type="entry name" value="ABC_TRANSPORTER_2"/>
    <property type="match status" value="1"/>
</dbReference>
<reference evidence="6 7" key="2">
    <citation type="submission" date="2024-02" db="EMBL/GenBank/DDBJ databases">
        <title>The Genome Sequence of Enterococcus sp. DIV0159.</title>
        <authorList>
            <person name="Earl A."/>
            <person name="Manson A."/>
            <person name="Gilmore M."/>
            <person name="Sanders J."/>
            <person name="Shea T."/>
            <person name="Howe W."/>
            <person name="Livny J."/>
            <person name="Cuomo C."/>
            <person name="Neafsey D."/>
            <person name="Birren B."/>
        </authorList>
    </citation>
    <scope>NUCLEOTIDE SEQUENCE [LARGE SCALE GENOMIC DNA]</scope>
    <source>
        <strain evidence="6 7">665A</strain>
    </source>
</reference>
<dbReference type="RefSeq" id="WP_207704268.1">
    <property type="nucleotide sequence ID" value="NZ_JAFREL020000001.1"/>
</dbReference>
<comment type="caution">
    <text evidence="6">The sequence shown here is derived from an EMBL/GenBank/DDBJ whole genome shotgun (WGS) entry which is preliminary data.</text>
</comment>
<evidence type="ECO:0000256" key="3">
    <source>
        <dbReference type="ARBA" id="ARBA00022741"/>
    </source>
</evidence>
<dbReference type="InterPro" id="IPR017871">
    <property type="entry name" value="ABC_transporter-like_CS"/>
</dbReference>